<organism evidence="1 2">
    <name type="scientific">Rhizopus delemar</name>
    <dbReference type="NCBI Taxonomy" id="936053"/>
    <lineage>
        <taxon>Eukaryota</taxon>
        <taxon>Fungi</taxon>
        <taxon>Fungi incertae sedis</taxon>
        <taxon>Mucoromycota</taxon>
        <taxon>Mucoromycotina</taxon>
        <taxon>Mucoromycetes</taxon>
        <taxon>Mucorales</taxon>
        <taxon>Mucorineae</taxon>
        <taxon>Rhizopodaceae</taxon>
        <taxon>Rhizopus</taxon>
    </lineage>
</organism>
<dbReference type="AlphaFoldDB" id="A0A9P7C5W7"/>
<dbReference type="Proteomes" id="UP000740926">
    <property type="component" value="Unassembled WGS sequence"/>
</dbReference>
<evidence type="ECO:0008006" key="3">
    <source>
        <dbReference type="Google" id="ProtNLM"/>
    </source>
</evidence>
<reference evidence="1 2" key="1">
    <citation type="journal article" date="2020" name="Microb. Genom.">
        <title>Genetic diversity of clinical and environmental Mucorales isolates obtained from an investigation of mucormycosis cases among solid organ transplant recipients.</title>
        <authorList>
            <person name="Nguyen M.H."/>
            <person name="Kaul D."/>
            <person name="Muto C."/>
            <person name="Cheng S.J."/>
            <person name="Richter R.A."/>
            <person name="Bruno V.M."/>
            <person name="Liu G."/>
            <person name="Beyhan S."/>
            <person name="Sundermann A.J."/>
            <person name="Mounaud S."/>
            <person name="Pasculle A.W."/>
            <person name="Nierman W.C."/>
            <person name="Driscoll E."/>
            <person name="Cumbie R."/>
            <person name="Clancy C.J."/>
            <person name="Dupont C.L."/>
        </authorList>
    </citation>
    <scope>NUCLEOTIDE SEQUENCE [LARGE SCALE GENOMIC DNA]</scope>
    <source>
        <strain evidence="1 2">GL24</strain>
    </source>
</reference>
<name>A0A9P7C5W7_9FUNG</name>
<protein>
    <recommendedName>
        <fullName evidence="3">Endonuclease/exonuclease/phosphatase domain-containing protein</fullName>
    </recommendedName>
</protein>
<gene>
    <name evidence="1" type="ORF">G6F50_015029</name>
</gene>
<comment type="caution">
    <text evidence="1">The sequence shown here is derived from an EMBL/GenBank/DDBJ whole genome shotgun (WGS) entry which is preliminary data.</text>
</comment>
<proteinExistence type="predicted"/>
<dbReference type="EMBL" id="JAANIU010007833">
    <property type="protein sequence ID" value="KAG1536581.1"/>
    <property type="molecule type" value="Genomic_DNA"/>
</dbReference>
<keyword evidence="2" id="KW-1185">Reference proteome</keyword>
<evidence type="ECO:0000313" key="1">
    <source>
        <dbReference type="EMBL" id="KAG1536581.1"/>
    </source>
</evidence>
<accession>A0A9P7C5W7</accession>
<sequence>MTCWNAELAYGISTYCAQGRVNAATGEHFNSVIDLFLSSQQLANPMMLVHEDLSLGSDHHPVSLSCVLPPPPSPPAHPRRLWNLSRLTEPDCLYVGLFRDRIQPFRECLTTYASPTNTIAPDMDETSWFWQCLVLD</sequence>
<evidence type="ECO:0000313" key="2">
    <source>
        <dbReference type="Proteomes" id="UP000740926"/>
    </source>
</evidence>